<dbReference type="AlphaFoldDB" id="A0A517KXY3"/>
<keyword evidence="3" id="KW-1185">Reference proteome</keyword>
<evidence type="ECO:0000313" key="3">
    <source>
        <dbReference type="Proteomes" id="UP000316270"/>
    </source>
</evidence>
<feature type="region of interest" description="Disordered" evidence="1">
    <location>
        <begin position="699"/>
        <end position="754"/>
    </location>
</feature>
<dbReference type="Pfam" id="PF08238">
    <property type="entry name" value="Sel1"/>
    <property type="match status" value="3"/>
</dbReference>
<feature type="compositionally biased region" description="Basic and acidic residues" evidence="1">
    <location>
        <begin position="699"/>
        <end position="727"/>
    </location>
</feature>
<dbReference type="EMBL" id="CP042185">
    <property type="protein sequence ID" value="QDS68234.1"/>
    <property type="molecule type" value="Genomic_DNA"/>
</dbReference>
<dbReference type="InterPro" id="IPR052945">
    <property type="entry name" value="Mitotic_Regulator"/>
</dbReference>
<feature type="region of interest" description="Disordered" evidence="1">
    <location>
        <begin position="262"/>
        <end position="368"/>
    </location>
</feature>
<feature type="region of interest" description="Disordered" evidence="1">
    <location>
        <begin position="98"/>
        <end position="154"/>
    </location>
</feature>
<feature type="compositionally biased region" description="Low complexity" evidence="1">
    <location>
        <begin position="355"/>
        <end position="366"/>
    </location>
</feature>
<dbReference type="GO" id="GO:0032153">
    <property type="term" value="C:cell division site"/>
    <property type="evidence" value="ECO:0007669"/>
    <property type="project" value="TreeGrafter"/>
</dbReference>
<feature type="compositionally biased region" description="Polar residues" evidence="1">
    <location>
        <begin position="185"/>
        <end position="216"/>
    </location>
</feature>
<feature type="compositionally biased region" description="Polar residues" evidence="1">
    <location>
        <begin position="284"/>
        <end position="296"/>
    </location>
</feature>
<organism evidence="2 3">
    <name type="scientific">Venturia effusa</name>
    <dbReference type="NCBI Taxonomy" id="50376"/>
    <lineage>
        <taxon>Eukaryota</taxon>
        <taxon>Fungi</taxon>
        <taxon>Dikarya</taxon>
        <taxon>Ascomycota</taxon>
        <taxon>Pezizomycotina</taxon>
        <taxon>Dothideomycetes</taxon>
        <taxon>Pleosporomycetidae</taxon>
        <taxon>Venturiales</taxon>
        <taxon>Venturiaceae</taxon>
        <taxon>Venturia</taxon>
    </lineage>
</organism>
<dbReference type="SMART" id="SM00671">
    <property type="entry name" value="SEL1"/>
    <property type="match status" value="3"/>
</dbReference>
<dbReference type="Gene3D" id="1.25.40.10">
    <property type="entry name" value="Tetratricopeptide repeat domain"/>
    <property type="match status" value="1"/>
</dbReference>
<dbReference type="PANTHER" id="PTHR43628:SF11">
    <property type="entry name" value="PROTEIN DSF2"/>
    <property type="match status" value="1"/>
</dbReference>
<dbReference type="InterPro" id="IPR006597">
    <property type="entry name" value="Sel1-like"/>
</dbReference>
<protein>
    <submittedName>
        <fullName evidence="2">Uncharacterized protein</fullName>
    </submittedName>
</protein>
<feature type="compositionally biased region" description="Basic and acidic residues" evidence="1">
    <location>
        <begin position="320"/>
        <end position="332"/>
    </location>
</feature>
<dbReference type="InterPro" id="IPR011990">
    <property type="entry name" value="TPR-like_helical_dom_sf"/>
</dbReference>
<dbReference type="Proteomes" id="UP000316270">
    <property type="component" value="Chromosome 1"/>
</dbReference>
<gene>
    <name evidence="2" type="ORF">FKW77_010598</name>
</gene>
<dbReference type="STRING" id="50376.A0A517KXY3"/>
<dbReference type="GO" id="GO:0010972">
    <property type="term" value="P:negative regulation of G2/M transition of mitotic cell cycle"/>
    <property type="evidence" value="ECO:0007669"/>
    <property type="project" value="TreeGrafter"/>
</dbReference>
<reference evidence="2 3" key="1">
    <citation type="submission" date="2019-07" db="EMBL/GenBank/DDBJ databases">
        <title>Finished genome of Venturia effusa.</title>
        <authorList>
            <person name="Young C.A."/>
            <person name="Cox M.P."/>
            <person name="Ganley A.R.D."/>
            <person name="David W.J."/>
        </authorList>
    </citation>
    <scope>NUCLEOTIDE SEQUENCE [LARGE SCALE GENOMIC DNA]</scope>
    <source>
        <strain evidence="3">albino</strain>
    </source>
</reference>
<sequence>MSQRPHHIDMPDYLDLNHLEPLDRRLYTLSHDNLTPPATGSIPPALSPLDAFAYQSRLLARKFEEENSQGKRISRLPHLTIQNEFARIPFLRNESFDSASQNELSSPEEATPVSVTEIQPLNRPMSTHPEIYTRSDSNGPNGAFVTSRGGPFHNALASVDESKESPIEQGQHVGEESYFPFPRSASPTSMDNASLHSNPQHPSEPTTSSQHNAAMQSSTLLVRPPRQNLAAPSPMIALAASPSIRSVMEESDSADVDNLSLGGSIDSWGAPRTPASPLPRNVARSPSLTSERSFASTGGLPRPNYNFSRPLSRARNPSFDTKRWVESPHRQESGTTGSSRPSLDVPFRQDSGDSPLTPLTDLPQTPMSMSSNEFFIHDGPGLDQAHTPSSYTYARYALPRGKEHKRESLQPEDFFNRSSALINWDFAGLERDGAIGLPNEDDYDRASPALSRAASKNRRKERPADITIPKPMPRASEETQSSPRARRHNKHEYGASPATTTSDASTIKARLAPSTEFSGEVTPEMHLEKGIACHESGSLQESTYHFRLAAKAGLSDAMLLYALACRHGWGMRPSPADAVMWLRKAVDSAQTGVAEDEQAAKAGKHLDVIEKAKHRAQFALGAYELGISYMKGWGVPQDKALALRCFEVAGSWGDADALAEAGFCYAEGVGTKKDMKKAAKLYRAAEAKGMSMAGNSWIHKDKYKDDAPDSKSRSSSERPGRFERRGTVDPTTPNKKRDKSRPRNFFGRKKSSAS</sequence>
<dbReference type="OrthoDB" id="2384430at2759"/>
<evidence type="ECO:0000313" key="2">
    <source>
        <dbReference type="EMBL" id="QDS68234.1"/>
    </source>
</evidence>
<feature type="compositionally biased region" description="Basic residues" evidence="1">
    <location>
        <begin position="734"/>
        <end position="754"/>
    </location>
</feature>
<dbReference type="SUPFAM" id="SSF81901">
    <property type="entry name" value="HCP-like"/>
    <property type="match status" value="1"/>
</dbReference>
<dbReference type="PANTHER" id="PTHR43628">
    <property type="entry name" value="ACTIVATOR OF C KINASE PROTEIN 1-RELATED"/>
    <property type="match status" value="1"/>
</dbReference>
<name>A0A517KXY3_9PEZI</name>
<feature type="region of interest" description="Disordered" evidence="1">
    <location>
        <begin position="177"/>
        <end position="216"/>
    </location>
</feature>
<evidence type="ECO:0000256" key="1">
    <source>
        <dbReference type="SAM" id="MobiDB-lite"/>
    </source>
</evidence>
<proteinExistence type="predicted"/>
<feature type="compositionally biased region" description="Low complexity" evidence="1">
    <location>
        <begin position="495"/>
        <end position="506"/>
    </location>
</feature>
<feature type="region of interest" description="Disordered" evidence="1">
    <location>
        <begin position="436"/>
        <end position="507"/>
    </location>
</feature>
<accession>A0A517KXY3</accession>